<keyword evidence="3" id="KW-1133">Transmembrane helix</keyword>
<name>A0A1G6L6S1_9ACTN</name>
<dbReference type="EMBL" id="FMZM01000002">
    <property type="protein sequence ID" value="SDC38813.1"/>
    <property type="molecule type" value="Genomic_DNA"/>
</dbReference>
<feature type="domain" description="Major facilitator superfamily (MFS) profile" evidence="5">
    <location>
        <begin position="1"/>
        <end position="387"/>
    </location>
</feature>
<keyword evidence="4" id="KW-0472">Membrane</keyword>
<dbReference type="GO" id="GO:0005886">
    <property type="term" value="C:plasma membrane"/>
    <property type="evidence" value="ECO:0007669"/>
    <property type="project" value="UniProtKB-SubCell"/>
</dbReference>
<dbReference type="RefSeq" id="WP_211752715.1">
    <property type="nucleotide sequence ID" value="NZ_FMZM01000002.1"/>
</dbReference>
<dbReference type="SUPFAM" id="SSF103473">
    <property type="entry name" value="MFS general substrate transporter"/>
    <property type="match status" value="1"/>
</dbReference>
<dbReference type="InterPro" id="IPR020846">
    <property type="entry name" value="MFS_dom"/>
</dbReference>
<evidence type="ECO:0000259" key="5">
    <source>
        <dbReference type="PROSITE" id="PS50850"/>
    </source>
</evidence>
<proteinExistence type="predicted"/>
<keyword evidence="2" id="KW-0812">Transmembrane</keyword>
<keyword evidence="7" id="KW-1185">Reference proteome</keyword>
<comment type="subcellular location">
    <subcellularLocation>
        <location evidence="1">Cell membrane</location>
        <topology evidence="1">Multi-pass membrane protein</topology>
    </subcellularLocation>
</comment>
<dbReference type="InterPro" id="IPR051788">
    <property type="entry name" value="MFS_Transporter"/>
</dbReference>
<dbReference type="Proteomes" id="UP000199034">
    <property type="component" value="Unassembled WGS sequence"/>
</dbReference>
<dbReference type="PROSITE" id="PS50850">
    <property type="entry name" value="MFS"/>
    <property type="match status" value="1"/>
</dbReference>
<evidence type="ECO:0000256" key="3">
    <source>
        <dbReference type="ARBA" id="ARBA00022989"/>
    </source>
</evidence>
<sequence length="409" mass="40841">MTSTDTRILRARIAVIAAFGVNGFLLASWVVSIPQVEDRAGLSHASLGSILLLLGLGSFVSMQVGGWAVDRLGSRVVTMTAVAMLAVAVTLPSLATGAGTLALAVLAIGLGNGALDVAMNSHAVQVERAHGRPLMSGFHACWSIGGAIGAGVGAIARGQDVPLGPYLVGSAIAGAAVAAVTLPGLLPPYDAAAADDAVAPVTVVPPETRRIVGLALLAFVLMLAEGVAADWSALHARDHLDAGSLAALAYAAFAVAMTAGRLVADRVTARIGAVAVVRWGSLVAGAGMLVAVLSPALPLTLVGWALFGLGLSGTVPQIFSAAGAMSAGGGGVIMSRIVGAGYLGLLAGPALIGWLAAGTSLTLALVLPAALCVLAVRWAGLLGTDGSRHAGRDFVPQSRGSLDHQRQIR</sequence>
<dbReference type="InterPro" id="IPR036259">
    <property type="entry name" value="MFS_trans_sf"/>
</dbReference>
<dbReference type="GO" id="GO:0022857">
    <property type="term" value="F:transmembrane transporter activity"/>
    <property type="evidence" value="ECO:0007669"/>
    <property type="project" value="InterPro"/>
</dbReference>
<reference evidence="6 7" key="1">
    <citation type="submission" date="2016-10" db="EMBL/GenBank/DDBJ databases">
        <authorList>
            <person name="de Groot N.N."/>
        </authorList>
    </citation>
    <scope>NUCLEOTIDE SEQUENCE [LARGE SCALE GENOMIC DNA]</scope>
    <source>
        <strain evidence="6 7">CGMCC 4.6858</strain>
    </source>
</reference>
<dbReference type="CDD" id="cd17393">
    <property type="entry name" value="MFS_MosC_like"/>
    <property type="match status" value="1"/>
</dbReference>
<evidence type="ECO:0000256" key="1">
    <source>
        <dbReference type="ARBA" id="ARBA00004651"/>
    </source>
</evidence>
<dbReference type="AlphaFoldDB" id="A0A1G6L6S1"/>
<protein>
    <submittedName>
        <fullName evidence="6">Fucose permease</fullName>
    </submittedName>
</protein>
<dbReference type="PANTHER" id="PTHR23514:SF13">
    <property type="entry name" value="INNER MEMBRANE PROTEIN YBJJ"/>
    <property type="match status" value="1"/>
</dbReference>
<organism evidence="6 7">
    <name type="scientific">Nocardioides lianchengensis</name>
    <dbReference type="NCBI Taxonomy" id="1045774"/>
    <lineage>
        <taxon>Bacteria</taxon>
        <taxon>Bacillati</taxon>
        <taxon>Actinomycetota</taxon>
        <taxon>Actinomycetes</taxon>
        <taxon>Propionibacteriales</taxon>
        <taxon>Nocardioidaceae</taxon>
        <taxon>Nocardioides</taxon>
    </lineage>
</organism>
<evidence type="ECO:0000313" key="6">
    <source>
        <dbReference type="EMBL" id="SDC38813.1"/>
    </source>
</evidence>
<evidence type="ECO:0000256" key="2">
    <source>
        <dbReference type="ARBA" id="ARBA00022692"/>
    </source>
</evidence>
<dbReference type="STRING" id="1045774.SAMN05421872_102133"/>
<dbReference type="PANTHER" id="PTHR23514">
    <property type="entry name" value="BYPASS OF STOP CODON PROTEIN 6"/>
    <property type="match status" value="1"/>
</dbReference>
<gene>
    <name evidence="6" type="ORF">SAMN05421872_102133</name>
</gene>
<evidence type="ECO:0000313" key="7">
    <source>
        <dbReference type="Proteomes" id="UP000199034"/>
    </source>
</evidence>
<dbReference type="Gene3D" id="1.20.1250.20">
    <property type="entry name" value="MFS general substrate transporter like domains"/>
    <property type="match status" value="2"/>
</dbReference>
<evidence type="ECO:0000256" key="4">
    <source>
        <dbReference type="ARBA" id="ARBA00023136"/>
    </source>
</evidence>
<accession>A0A1G6L6S1</accession>